<keyword evidence="1" id="KW-1133">Transmembrane helix</keyword>
<dbReference type="Proteomes" id="UP000053593">
    <property type="component" value="Unassembled WGS sequence"/>
</dbReference>
<accession>A0A0D0CIA7</accession>
<protein>
    <submittedName>
        <fullName evidence="2">Uncharacterized protein</fullName>
    </submittedName>
</protein>
<dbReference type="EMBL" id="KN834787">
    <property type="protein sequence ID" value="KIK57997.1"/>
    <property type="molecule type" value="Genomic_DNA"/>
</dbReference>
<gene>
    <name evidence="2" type="ORF">GYMLUDRAFT_246374</name>
</gene>
<evidence type="ECO:0000313" key="2">
    <source>
        <dbReference type="EMBL" id="KIK57997.1"/>
    </source>
</evidence>
<keyword evidence="1" id="KW-0812">Transmembrane</keyword>
<organism evidence="2 3">
    <name type="scientific">Collybiopsis luxurians FD-317 M1</name>
    <dbReference type="NCBI Taxonomy" id="944289"/>
    <lineage>
        <taxon>Eukaryota</taxon>
        <taxon>Fungi</taxon>
        <taxon>Dikarya</taxon>
        <taxon>Basidiomycota</taxon>
        <taxon>Agaricomycotina</taxon>
        <taxon>Agaricomycetes</taxon>
        <taxon>Agaricomycetidae</taxon>
        <taxon>Agaricales</taxon>
        <taxon>Marasmiineae</taxon>
        <taxon>Omphalotaceae</taxon>
        <taxon>Collybiopsis</taxon>
        <taxon>Collybiopsis luxurians</taxon>
    </lineage>
</organism>
<sequence length="235" mass="26055">MDDPIALFNWLAATMPYWATLSTAEDKAVNKSKKDLCAFVPQTQMPTNEISLKMYKHVKTRLRWQQRIRLKAPPPHSSIRPTKCDCDAEASDASWKILEGNGVFLGLFLAALLFGVSPGAPPLLRVRVAKRSTCNPYLRHPSTWPVVPNPGRTGVTCALDHNWVVPSSIYFNAGAAEVSKYSPVYRLPSAERSTAPYPSLCAAEVSKHNPVYRLPSAERSTAPYPSIYAAEDQLR</sequence>
<evidence type="ECO:0000313" key="3">
    <source>
        <dbReference type="Proteomes" id="UP000053593"/>
    </source>
</evidence>
<keyword evidence="3" id="KW-1185">Reference proteome</keyword>
<dbReference type="AlphaFoldDB" id="A0A0D0CIA7"/>
<proteinExistence type="predicted"/>
<keyword evidence="1" id="KW-0472">Membrane</keyword>
<reference evidence="2 3" key="1">
    <citation type="submission" date="2014-04" db="EMBL/GenBank/DDBJ databases">
        <title>Evolutionary Origins and Diversification of the Mycorrhizal Mutualists.</title>
        <authorList>
            <consortium name="DOE Joint Genome Institute"/>
            <consortium name="Mycorrhizal Genomics Consortium"/>
            <person name="Kohler A."/>
            <person name="Kuo A."/>
            <person name="Nagy L.G."/>
            <person name="Floudas D."/>
            <person name="Copeland A."/>
            <person name="Barry K.W."/>
            <person name="Cichocki N."/>
            <person name="Veneault-Fourrey C."/>
            <person name="LaButti K."/>
            <person name="Lindquist E.A."/>
            <person name="Lipzen A."/>
            <person name="Lundell T."/>
            <person name="Morin E."/>
            <person name="Murat C."/>
            <person name="Riley R."/>
            <person name="Ohm R."/>
            <person name="Sun H."/>
            <person name="Tunlid A."/>
            <person name="Henrissat B."/>
            <person name="Grigoriev I.V."/>
            <person name="Hibbett D.S."/>
            <person name="Martin F."/>
        </authorList>
    </citation>
    <scope>NUCLEOTIDE SEQUENCE [LARGE SCALE GENOMIC DNA]</scope>
    <source>
        <strain evidence="2 3">FD-317 M1</strain>
    </source>
</reference>
<dbReference type="HOGENOM" id="CLU_1180336_0_0_1"/>
<evidence type="ECO:0000256" key="1">
    <source>
        <dbReference type="SAM" id="Phobius"/>
    </source>
</evidence>
<feature type="transmembrane region" description="Helical" evidence="1">
    <location>
        <begin position="103"/>
        <end position="124"/>
    </location>
</feature>
<name>A0A0D0CIA7_9AGAR</name>